<organism evidence="1 2">
    <name type="scientific">Tumebacillus permanentifrigoris</name>
    <dbReference type="NCBI Taxonomy" id="378543"/>
    <lineage>
        <taxon>Bacteria</taxon>
        <taxon>Bacillati</taxon>
        <taxon>Bacillota</taxon>
        <taxon>Bacilli</taxon>
        <taxon>Bacillales</taxon>
        <taxon>Alicyclobacillaceae</taxon>
        <taxon>Tumebacillus</taxon>
    </lineage>
</organism>
<gene>
    <name evidence="1" type="ORF">C7459_11416</name>
</gene>
<evidence type="ECO:0000313" key="2">
    <source>
        <dbReference type="Proteomes" id="UP000245634"/>
    </source>
</evidence>
<keyword evidence="2" id="KW-1185">Reference proteome</keyword>
<dbReference type="RefSeq" id="WP_109690210.1">
    <property type="nucleotide sequence ID" value="NZ_QGGL01000014.1"/>
</dbReference>
<comment type="caution">
    <text evidence="1">The sequence shown here is derived from an EMBL/GenBank/DDBJ whole genome shotgun (WGS) entry which is preliminary data.</text>
</comment>
<reference evidence="1 2" key="1">
    <citation type="submission" date="2018-05" db="EMBL/GenBank/DDBJ databases">
        <title>Genomic Encyclopedia of Type Strains, Phase IV (KMG-IV): sequencing the most valuable type-strain genomes for metagenomic binning, comparative biology and taxonomic classification.</title>
        <authorList>
            <person name="Goeker M."/>
        </authorList>
    </citation>
    <scope>NUCLEOTIDE SEQUENCE [LARGE SCALE GENOMIC DNA]</scope>
    <source>
        <strain evidence="1 2">DSM 18773</strain>
    </source>
</reference>
<dbReference type="Proteomes" id="UP000245634">
    <property type="component" value="Unassembled WGS sequence"/>
</dbReference>
<proteinExistence type="predicted"/>
<evidence type="ECO:0000313" key="1">
    <source>
        <dbReference type="EMBL" id="PWK08951.1"/>
    </source>
</evidence>
<dbReference type="OrthoDB" id="2575543at2"/>
<dbReference type="AlphaFoldDB" id="A0A316D5K1"/>
<sequence>MRQVVLKPELRTPGGETVSVYLNNEWAGDVYLVYREGDVLTGTIQIDTKAVSEEELDFVADEVRTYIEHLNAALGVEDSSVVMMYGDISSVIEMAPFEIVSVESIQEDEDEIDAFDENYHFVDDEEEFEDDEEVMEFDGLDLGSDIEFADDEEDEDDDQYYVHDLDEDEEYHLSVVYRNGEHTKYHLHDDDHRTLGIVSVDEIGDNVSGRVDFWSRPDEDEANEVAKMLARTFGELGEADNISFTMNHADYHIGDMHLERRDFL</sequence>
<dbReference type="EMBL" id="QGGL01000014">
    <property type="protein sequence ID" value="PWK08951.1"/>
    <property type="molecule type" value="Genomic_DNA"/>
</dbReference>
<accession>A0A316D5K1</accession>
<protein>
    <submittedName>
        <fullName evidence="1">Uncharacterized protein</fullName>
    </submittedName>
</protein>
<name>A0A316D5K1_9BACL</name>